<protein>
    <submittedName>
        <fullName evidence="1">Uncharacterized protein</fullName>
    </submittedName>
</protein>
<reference evidence="1" key="1">
    <citation type="journal article" date="2023" name="G3 (Bethesda)">
        <title>Whole genome assembly and annotation of the endangered Caribbean coral Acropora cervicornis.</title>
        <authorList>
            <person name="Selwyn J.D."/>
            <person name="Vollmer S.V."/>
        </authorList>
    </citation>
    <scope>NUCLEOTIDE SEQUENCE</scope>
    <source>
        <strain evidence="1">K2</strain>
    </source>
</reference>
<comment type="caution">
    <text evidence="1">The sequence shown here is derived from an EMBL/GenBank/DDBJ whole genome shotgun (WGS) entry which is preliminary data.</text>
</comment>
<dbReference type="EMBL" id="JARQWQ010000002">
    <property type="protein sequence ID" value="KAK2573283.1"/>
    <property type="molecule type" value="Genomic_DNA"/>
</dbReference>
<dbReference type="Proteomes" id="UP001249851">
    <property type="component" value="Unassembled WGS sequence"/>
</dbReference>
<evidence type="ECO:0000313" key="1">
    <source>
        <dbReference type="EMBL" id="KAK2573283.1"/>
    </source>
</evidence>
<sequence length="60" mass="6895">MKLVASASMLWNDRSLEIQPRFLFTVIQVVVSLCPFARTAGKILITHPTKRYASRSFNRQ</sequence>
<evidence type="ECO:0000313" key="2">
    <source>
        <dbReference type="Proteomes" id="UP001249851"/>
    </source>
</evidence>
<name>A0AAD9R530_ACRCE</name>
<proteinExistence type="predicted"/>
<keyword evidence="2" id="KW-1185">Reference proteome</keyword>
<reference evidence="1" key="2">
    <citation type="journal article" date="2023" name="Science">
        <title>Genomic signatures of disease resistance in endangered staghorn corals.</title>
        <authorList>
            <person name="Vollmer S.V."/>
            <person name="Selwyn J.D."/>
            <person name="Despard B.A."/>
            <person name="Roesel C.L."/>
        </authorList>
    </citation>
    <scope>NUCLEOTIDE SEQUENCE</scope>
    <source>
        <strain evidence="1">K2</strain>
    </source>
</reference>
<dbReference type="AlphaFoldDB" id="A0AAD9R530"/>
<accession>A0AAD9R530</accession>
<organism evidence="1 2">
    <name type="scientific">Acropora cervicornis</name>
    <name type="common">Staghorn coral</name>
    <dbReference type="NCBI Taxonomy" id="6130"/>
    <lineage>
        <taxon>Eukaryota</taxon>
        <taxon>Metazoa</taxon>
        <taxon>Cnidaria</taxon>
        <taxon>Anthozoa</taxon>
        <taxon>Hexacorallia</taxon>
        <taxon>Scleractinia</taxon>
        <taxon>Astrocoeniina</taxon>
        <taxon>Acroporidae</taxon>
        <taxon>Acropora</taxon>
    </lineage>
</organism>
<gene>
    <name evidence="1" type="ORF">P5673_000922</name>
</gene>